<dbReference type="EMBL" id="ML211567">
    <property type="protein sequence ID" value="TFK81728.1"/>
    <property type="molecule type" value="Genomic_DNA"/>
</dbReference>
<evidence type="ECO:0000313" key="1">
    <source>
        <dbReference type="EMBL" id="TFK81728.1"/>
    </source>
</evidence>
<reference evidence="1 2" key="1">
    <citation type="journal article" date="2019" name="Nat. Ecol. Evol.">
        <title>Megaphylogeny resolves global patterns of mushroom evolution.</title>
        <authorList>
            <person name="Varga T."/>
            <person name="Krizsan K."/>
            <person name="Foldi C."/>
            <person name="Dima B."/>
            <person name="Sanchez-Garcia M."/>
            <person name="Sanchez-Ramirez S."/>
            <person name="Szollosi G.J."/>
            <person name="Szarkandi J.G."/>
            <person name="Papp V."/>
            <person name="Albert L."/>
            <person name="Andreopoulos W."/>
            <person name="Angelini C."/>
            <person name="Antonin V."/>
            <person name="Barry K.W."/>
            <person name="Bougher N.L."/>
            <person name="Buchanan P."/>
            <person name="Buyck B."/>
            <person name="Bense V."/>
            <person name="Catcheside P."/>
            <person name="Chovatia M."/>
            <person name="Cooper J."/>
            <person name="Damon W."/>
            <person name="Desjardin D."/>
            <person name="Finy P."/>
            <person name="Geml J."/>
            <person name="Haridas S."/>
            <person name="Hughes K."/>
            <person name="Justo A."/>
            <person name="Karasinski D."/>
            <person name="Kautmanova I."/>
            <person name="Kiss B."/>
            <person name="Kocsube S."/>
            <person name="Kotiranta H."/>
            <person name="LaButti K.M."/>
            <person name="Lechner B.E."/>
            <person name="Liimatainen K."/>
            <person name="Lipzen A."/>
            <person name="Lukacs Z."/>
            <person name="Mihaltcheva S."/>
            <person name="Morgado L.N."/>
            <person name="Niskanen T."/>
            <person name="Noordeloos M.E."/>
            <person name="Ohm R.A."/>
            <person name="Ortiz-Santana B."/>
            <person name="Ovrebo C."/>
            <person name="Racz N."/>
            <person name="Riley R."/>
            <person name="Savchenko A."/>
            <person name="Shiryaev A."/>
            <person name="Soop K."/>
            <person name="Spirin V."/>
            <person name="Szebenyi C."/>
            <person name="Tomsovsky M."/>
            <person name="Tulloss R.E."/>
            <person name="Uehling J."/>
            <person name="Grigoriev I.V."/>
            <person name="Vagvolgyi C."/>
            <person name="Papp T."/>
            <person name="Martin F.M."/>
            <person name="Miettinen O."/>
            <person name="Hibbett D.S."/>
            <person name="Nagy L.G."/>
        </authorList>
    </citation>
    <scope>NUCLEOTIDE SEQUENCE [LARGE SCALE GENOMIC DNA]</scope>
    <source>
        <strain evidence="1 2">HHB13444</strain>
    </source>
</reference>
<organism evidence="1 2">
    <name type="scientific">Polyporus arcularius HHB13444</name>
    <dbReference type="NCBI Taxonomy" id="1314778"/>
    <lineage>
        <taxon>Eukaryota</taxon>
        <taxon>Fungi</taxon>
        <taxon>Dikarya</taxon>
        <taxon>Basidiomycota</taxon>
        <taxon>Agaricomycotina</taxon>
        <taxon>Agaricomycetes</taxon>
        <taxon>Polyporales</taxon>
        <taxon>Polyporaceae</taxon>
        <taxon>Polyporus</taxon>
    </lineage>
</organism>
<dbReference type="Proteomes" id="UP000308197">
    <property type="component" value="Unassembled WGS sequence"/>
</dbReference>
<accession>A0A5C3NZE3</accession>
<gene>
    <name evidence="1" type="ORF">K466DRAFT_501652</name>
</gene>
<protein>
    <submittedName>
        <fullName evidence="1">Uncharacterized protein</fullName>
    </submittedName>
</protein>
<evidence type="ECO:0000313" key="2">
    <source>
        <dbReference type="Proteomes" id="UP000308197"/>
    </source>
</evidence>
<dbReference type="AlphaFoldDB" id="A0A5C3NZE3"/>
<keyword evidence="2" id="KW-1185">Reference proteome</keyword>
<sequence>MVRPAFGREDVAQILGGLHVEFTFVGASIEFVLPETSQDFFDVLPVIGRVVRVDEDNVIDETLKGCRSVGKSKWHDMPFKRSVAGPECSLPFISGSDAD</sequence>
<proteinExistence type="predicted"/>
<name>A0A5C3NZE3_9APHY</name>
<dbReference type="InParanoid" id="A0A5C3NZE3"/>